<evidence type="ECO:0000313" key="1">
    <source>
        <dbReference type="EMBL" id="KAF0747920.1"/>
    </source>
</evidence>
<dbReference type="GO" id="GO:0004180">
    <property type="term" value="F:carboxypeptidase activity"/>
    <property type="evidence" value="ECO:0007669"/>
    <property type="project" value="UniProtKB-KW"/>
</dbReference>
<accession>A0A6G0Y2U7</accession>
<organism evidence="1 2">
    <name type="scientific">Aphis craccivora</name>
    <name type="common">Cowpea aphid</name>
    <dbReference type="NCBI Taxonomy" id="307492"/>
    <lineage>
        <taxon>Eukaryota</taxon>
        <taxon>Metazoa</taxon>
        <taxon>Ecdysozoa</taxon>
        <taxon>Arthropoda</taxon>
        <taxon>Hexapoda</taxon>
        <taxon>Insecta</taxon>
        <taxon>Pterygota</taxon>
        <taxon>Neoptera</taxon>
        <taxon>Paraneoptera</taxon>
        <taxon>Hemiptera</taxon>
        <taxon>Sternorrhyncha</taxon>
        <taxon>Aphidomorpha</taxon>
        <taxon>Aphidoidea</taxon>
        <taxon>Aphididae</taxon>
        <taxon>Aphidini</taxon>
        <taxon>Aphis</taxon>
        <taxon>Aphis</taxon>
    </lineage>
</organism>
<keyword evidence="1" id="KW-0645">Protease</keyword>
<sequence>MYRLYRCNEYLESVLYCNCTDWNDSTKGTIIPTTNSECKATFQNGESARPLSKTEGDWELTEKLRLEDAKARVKETYDQHRHNNTRYTVGEVVVISPPNFKTVYLVLLCVVVTKGPLVVTEVLNGDAYRVVSLAVEGRRVYSTTVHVSQLKLWRFLSEGDDQTVCEELDVEGFDGEANSEEDDQLDQIDKEIIVEDYNEEIKGDEDQMKSRPRRLRKPPVWVKDYGC</sequence>
<name>A0A6G0Y2U7_APHCR</name>
<dbReference type="AlphaFoldDB" id="A0A6G0Y2U7"/>
<evidence type="ECO:0000313" key="2">
    <source>
        <dbReference type="Proteomes" id="UP000478052"/>
    </source>
</evidence>
<keyword evidence="1" id="KW-0121">Carboxypeptidase</keyword>
<keyword evidence="1" id="KW-0378">Hydrolase</keyword>
<reference evidence="1 2" key="1">
    <citation type="submission" date="2019-08" db="EMBL/GenBank/DDBJ databases">
        <title>Whole genome of Aphis craccivora.</title>
        <authorList>
            <person name="Voronova N.V."/>
            <person name="Shulinski R.S."/>
            <person name="Bandarenka Y.V."/>
            <person name="Zhorov D.G."/>
            <person name="Warner D."/>
        </authorList>
    </citation>
    <scope>NUCLEOTIDE SEQUENCE [LARGE SCALE GENOMIC DNA]</scope>
    <source>
        <strain evidence="1">180601</strain>
        <tissue evidence="1">Whole Body</tissue>
    </source>
</reference>
<proteinExistence type="predicted"/>
<keyword evidence="2" id="KW-1185">Reference proteome</keyword>
<dbReference type="EMBL" id="VUJU01006669">
    <property type="protein sequence ID" value="KAF0747920.1"/>
    <property type="molecule type" value="Genomic_DNA"/>
</dbReference>
<comment type="caution">
    <text evidence="1">The sequence shown here is derived from an EMBL/GenBank/DDBJ whole genome shotgun (WGS) entry which is preliminary data.</text>
</comment>
<dbReference type="Proteomes" id="UP000478052">
    <property type="component" value="Unassembled WGS sequence"/>
</dbReference>
<dbReference type="OrthoDB" id="6625139at2759"/>
<protein>
    <submittedName>
        <fullName evidence="1">Pheromone-processing carboxypeptidase KEX1-like</fullName>
    </submittedName>
</protein>
<gene>
    <name evidence="1" type="ORF">FWK35_00027410</name>
</gene>